<dbReference type="Gene3D" id="3.40.50.1000">
    <property type="entry name" value="HAD superfamily/HAD-like"/>
    <property type="match status" value="1"/>
</dbReference>
<dbReference type="SFLD" id="SFLDG01135">
    <property type="entry name" value="C1.5.6:_HAD__Beta-PGM__Phospha"/>
    <property type="match status" value="1"/>
</dbReference>
<name>A0A8J3DX08_9RHOB</name>
<dbReference type="PANTHER" id="PTHR43434">
    <property type="entry name" value="PHOSPHOGLYCOLATE PHOSPHATASE"/>
    <property type="match status" value="1"/>
</dbReference>
<dbReference type="NCBIfam" id="TIGR01549">
    <property type="entry name" value="HAD-SF-IA-v1"/>
    <property type="match status" value="1"/>
</dbReference>
<gene>
    <name evidence="1" type="ORF">GCM10007276_25690</name>
</gene>
<dbReference type="GO" id="GO:0006281">
    <property type="term" value="P:DNA repair"/>
    <property type="evidence" value="ECO:0007669"/>
    <property type="project" value="TreeGrafter"/>
</dbReference>
<dbReference type="InterPro" id="IPR050155">
    <property type="entry name" value="HAD-like_hydrolase_sf"/>
</dbReference>
<dbReference type="GO" id="GO:0008967">
    <property type="term" value="F:phosphoglycolate phosphatase activity"/>
    <property type="evidence" value="ECO:0007669"/>
    <property type="project" value="TreeGrafter"/>
</dbReference>
<dbReference type="GO" id="GO:0005829">
    <property type="term" value="C:cytosol"/>
    <property type="evidence" value="ECO:0007669"/>
    <property type="project" value="TreeGrafter"/>
</dbReference>
<dbReference type="SFLD" id="SFLDG01129">
    <property type="entry name" value="C1.5:_HAD__Beta-PGM__Phosphata"/>
    <property type="match status" value="1"/>
</dbReference>
<dbReference type="InterPro" id="IPR036412">
    <property type="entry name" value="HAD-like_sf"/>
</dbReference>
<sequence>MAADGRRGWIAVMTPRLVLFDVDGTLVDSQHMIVAAVTRAFEAEGLIPPEREAILSIVGLSLLEAMQTLGNHQPGFPAAALREHYAAAFTELRLAGQHDEVLFPGAFETVERLSRRDDLLLGIATGKSVRGVQRMLKTHGFEGRFLTIQTADDNPSKPDPAMVLRAMGEMGVTPQETVMIGDTAWDIRMARAAGVAAVGVGWGYHPDELLVEAGARCVLKDFLEVEAAVDAALAEADDLSLSLEPH</sequence>
<dbReference type="PANTHER" id="PTHR43434:SF24">
    <property type="entry name" value="HYDROLASE-RELATED"/>
    <property type="match status" value="1"/>
</dbReference>
<dbReference type="Proteomes" id="UP000602745">
    <property type="component" value="Unassembled WGS sequence"/>
</dbReference>
<dbReference type="InterPro" id="IPR023214">
    <property type="entry name" value="HAD_sf"/>
</dbReference>
<dbReference type="Pfam" id="PF13419">
    <property type="entry name" value="HAD_2"/>
    <property type="match status" value="1"/>
</dbReference>
<reference evidence="1" key="2">
    <citation type="submission" date="2020-09" db="EMBL/GenBank/DDBJ databases">
        <authorList>
            <person name="Sun Q."/>
            <person name="Sedlacek I."/>
        </authorList>
    </citation>
    <scope>NUCLEOTIDE SEQUENCE</scope>
    <source>
        <strain evidence="1">CCM 7684</strain>
    </source>
</reference>
<dbReference type="InterPro" id="IPR023198">
    <property type="entry name" value="PGP-like_dom2"/>
</dbReference>
<dbReference type="NCBIfam" id="TIGR01509">
    <property type="entry name" value="HAD-SF-IA-v3"/>
    <property type="match status" value="1"/>
</dbReference>
<keyword evidence="2" id="KW-1185">Reference proteome</keyword>
<accession>A0A8J3DX08</accession>
<proteinExistence type="predicted"/>
<dbReference type="AlphaFoldDB" id="A0A8J3DX08"/>
<dbReference type="SFLD" id="SFLDS00003">
    <property type="entry name" value="Haloacid_Dehalogenase"/>
    <property type="match status" value="1"/>
</dbReference>
<dbReference type="InterPro" id="IPR041492">
    <property type="entry name" value="HAD_2"/>
</dbReference>
<organism evidence="1 2">
    <name type="scientific">Agaricicola taiwanensis</name>
    <dbReference type="NCBI Taxonomy" id="591372"/>
    <lineage>
        <taxon>Bacteria</taxon>
        <taxon>Pseudomonadati</taxon>
        <taxon>Pseudomonadota</taxon>
        <taxon>Alphaproteobacteria</taxon>
        <taxon>Rhodobacterales</taxon>
        <taxon>Paracoccaceae</taxon>
        <taxon>Agaricicola</taxon>
    </lineage>
</organism>
<evidence type="ECO:0000313" key="1">
    <source>
        <dbReference type="EMBL" id="GGE47384.1"/>
    </source>
</evidence>
<evidence type="ECO:0000313" key="2">
    <source>
        <dbReference type="Proteomes" id="UP000602745"/>
    </source>
</evidence>
<dbReference type="EMBL" id="BMCP01000002">
    <property type="protein sequence ID" value="GGE47384.1"/>
    <property type="molecule type" value="Genomic_DNA"/>
</dbReference>
<comment type="caution">
    <text evidence="1">The sequence shown here is derived from an EMBL/GenBank/DDBJ whole genome shotgun (WGS) entry which is preliminary data.</text>
</comment>
<dbReference type="SUPFAM" id="SSF56784">
    <property type="entry name" value="HAD-like"/>
    <property type="match status" value="1"/>
</dbReference>
<reference evidence="1" key="1">
    <citation type="journal article" date="2014" name="Int. J. Syst. Evol. Microbiol.">
        <title>Complete genome sequence of Corynebacterium casei LMG S-19264T (=DSM 44701T), isolated from a smear-ripened cheese.</title>
        <authorList>
            <consortium name="US DOE Joint Genome Institute (JGI-PGF)"/>
            <person name="Walter F."/>
            <person name="Albersmeier A."/>
            <person name="Kalinowski J."/>
            <person name="Ruckert C."/>
        </authorList>
    </citation>
    <scope>NUCLEOTIDE SEQUENCE</scope>
    <source>
        <strain evidence="1">CCM 7684</strain>
    </source>
</reference>
<dbReference type="InterPro" id="IPR006439">
    <property type="entry name" value="HAD-SF_hydro_IA"/>
</dbReference>
<dbReference type="Gene3D" id="1.10.150.240">
    <property type="entry name" value="Putative phosphatase, domain 2"/>
    <property type="match status" value="1"/>
</dbReference>
<protein>
    <submittedName>
        <fullName evidence="1">Haloacid dehalogenase</fullName>
    </submittedName>
</protein>